<evidence type="ECO:0000313" key="2">
    <source>
        <dbReference type="Proteomes" id="UP000789405"/>
    </source>
</evidence>
<accession>A0A9N9CTA3</accession>
<keyword evidence="2" id="KW-1185">Reference proteome</keyword>
<dbReference type="Proteomes" id="UP000789405">
    <property type="component" value="Unassembled WGS sequence"/>
</dbReference>
<protein>
    <submittedName>
        <fullName evidence="1">25320_t:CDS:1</fullName>
    </submittedName>
</protein>
<comment type="caution">
    <text evidence="1">The sequence shown here is derived from an EMBL/GenBank/DDBJ whole genome shotgun (WGS) entry which is preliminary data.</text>
</comment>
<dbReference type="EMBL" id="CAJVPY010004296">
    <property type="protein sequence ID" value="CAG8615291.1"/>
    <property type="molecule type" value="Genomic_DNA"/>
</dbReference>
<organism evidence="1 2">
    <name type="scientific">Dentiscutata erythropus</name>
    <dbReference type="NCBI Taxonomy" id="1348616"/>
    <lineage>
        <taxon>Eukaryota</taxon>
        <taxon>Fungi</taxon>
        <taxon>Fungi incertae sedis</taxon>
        <taxon>Mucoromycota</taxon>
        <taxon>Glomeromycotina</taxon>
        <taxon>Glomeromycetes</taxon>
        <taxon>Diversisporales</taxon>
        <taxon>Gigasporaceae</taxon>
        <taxon>Dentiscutata</taxon>
    </lineage>
</organism>
<gene>
    <name evidence="1" type="ORF">DERYTH_LOCUS8355</name>
</gene>
<name>A0A9N9CTA3_9GLOM</name>
<proteinExistence type="predicted"/>
<sequence length="46" mass="5215">SPPIDWNRHEVWRLLGKYTKGSSHRQLTGTDMRNFSKVIGSTTAAN</sequence>
<dbReference type="OrthoDB" id="2303171at2759"/>
<feature type="non-terminal residue" evidence="1">
    <location>
        <position position="1"/>
    </location>
</feature>
<evidence type="ECO:0000313" key="1">
    <source>
        <dbReference type="EMBL" id="CAG8615291.1"/>
    </source>
</evidence>
<reference evidence="1" key="1">
    <citation type="submission" date="2021-06" db="EMBL/GenBank/DDBJ databases">
        <authorList>
            <person name="Kallberg Y."/>
            <person name="Tangrot J."/>
            <person name="Rosling A."/>
        </authorList>
    </citation>
    <scope>NUCLEOTIDE SEQUENCE</scope>
    <source>
        <strain evidence="1">MA453B</strain>
    </source>
</reference>
<dbReference type="AlphaFoldDB" id="A0A9N9CTA3"/>